<dbReference type="InterPro" id="IPR001079">
    <property type="entry name" value="Galectin_CRD"/>
</dbReference>
<dbReference type="InterPro" id="IPR044156">
    <property type="entry name" value="Galectin-like"/>
</dbReference>
<feature type="domain" description="Galectin" evidence="4">
    <location>
        <begin position="1"/>
        <end position="128"/>
    </location>
</feature>
<evidence type="ECO:0000313" key="5">
    <source>
        <dbReference type="EMBL" id="KAI5629134.1"/>
    </source>
</evidence>
<dbReference type="EMBL" id="MU537915">
    <property type="protein sequence ID" value="KAI5629134.1"/>
    <property type="molecule type" value="Genomic_DNA"/>
</dbReference>
<dbReference type="PANTHER" id="PTHR11346:SF32">
    <property type="entry name" value="GALECTIN-4"/>
    <property type="match status" value="1"/>
</dbReference>
<dbReference type="GO" id="GO:0030246">
    <property type="term" value="F:carbohydrate binding"/>
    <property type="evidence" value="ECO:0007669"/>
    <property type="project" value="UniProtKB-UniRule"/>
</dbReference>
<dbReference type="Gene3D" id="2.60.120.200">
    <property type="match status" value="1"/>
</dbReference>
<gene>
    <name evidence="5" type="ORF">C0J50_8033</name>
</gene>
<reference evidence="5" key="1">
    <citation type="submission" date="2018-07" db="EMBL/GenBank/DDBJ databases">
        <title>Comparative genomics of catfishes provides insights into carnivory and benthic adaptation.</title>
        <authorList>
            <person name="Zhang Y."/>
            <person name="Wang D."/>
            <person name="Peng Z."/>
            <person name="Zheng S."/>
            <person name="Shao F."/>
            <person name="Tao W."/>
        </authorList>
    </citation>
    <scope>NUCLEOTIDE SEQUENCE</scope>
    <source>
        <strain evidence="5">Chongqing</strain>
    </source>
</reference>
<dbReference type="AlphaFoldDB" id="A0AAD5B5W7"/>
<name>A0AAD5B5W7_SILAS</name>
<feature type="non-terminal residue" evidence="5">
    <location>
        <position position="1"/>
    </location>
</feature>
<keyword evidence="1 3" id="KW-0430">Lectin</keyword>
<dbReference type="SUPFAM" id="SSF49899">
    <property type="entry name" value="Concanavalin A-like lectins/glucanases"/>
    <property type="match status" value="1"/>
</dbReference>
<evidence type="ECO:0000256" key="3">
    <source>
        <dbReference type="RuleBase" id="RU102079"/>
    </source>
</evidence>
<dbReference type="PANTHER" id="PTHR11346">
    <property type="entry name" value="GALECTIN"/>
    <property type="match status" value="1"/>
</dbReference>
<feature type="non-terminal residue" evidence="5">
    <location>
        <position position="128"/>
    </location>
</feature>
<sequence length="128" mass="14176">YSRPIPGGLRAGVALFFQGVVASNCDRFEINLHTGANNQDVAFHFNPRMHSVVLDSCTNGKWGQQLEKPGGPFIRGGAFDIIMVVNPENYEVIVNGLKYCTFDHRIPVDKVTTLGIFGDVFMNKFSII</sequence>
<dbReference type="InterPro" id="IPR013320">
    <property type="entry name" value="ConA-like_dom_sf"/>
</dbReference>
<evidence type="ECO:0000259" key="4">
    <source>
        <dbReference type="PROSITE" id="PS51304"/>
    </source>
</evidence>
<dbReference type="PROSITE" id="PS51304">
    <property type="entry name" value="GALECTIN"/>
    <property type="match status" value="1"/>
</dbReference>
<keyword evidence="6" id="KW-1185">Reference proteome</keyword>
<evidence type="ECO:0000256" key="1">
    <source>
        <dbReference type="ARBA" id="ARBA00022734"/>
    </source>
</evidence>
<dbReference type="CDD" id="cd00070">
    <property type="entry name" value="GLECT"/>
    <property type="match status" value="1"/>
</dbReference>
<protein>
    <recommendedName>
        <fullName evidence="3">Galectin</fullName>
    </recommendedName>
</protein>
<dbReference type="Pfam" id="PF00337">
    <property type="entry name" value="Gal-bind_lectin"/>
    <property type="match status" value="1"/>
</dbReference>
<dbReference type="FunFam" id="2.60.120.200:FF:000124">
    <property type="entry name" value="Galectin-4"/>
    <property type="match status" value="1"/>
</dbReference>
<dbReference type="SMART" id="SM00276">
    <property type="entry name" value="GLECT"/>
    <property type="match status" value="1"/>
</dbReference>
<organism evidence="5 6">
    <name type="scientific">Silurus asotus</name>
    <name type="common">Amur catfish</name>
    <name type="synonym">Parasilurus asotus</name>
    <dbReference type="NCBI Taxonomy" id="30991"/>
    <lineage>
        <taxon>Eukaryota</taxon>
        <taxon>Metazoa</taxon>
        <taxon>Chordata</taxon>
        <taxon>Craniata</taxon>
        <taxon>Vertebrata</taxon>
        <taxon>Euteleostomi</taxon>
        <taxon>Actinopterygii</taxon>
        <taxon>Neopterygii</taxon>
        <taxon>Teleostei</taxon>
        <taxon>Ostariophysi</taxon>
        <taxon>Siluriformes</taxon>
        <taxon>Siluridae</taxon>
        <taxon>Silurus</taxon>
    </lineage>
</organism>
<evidence type="ECO:0000256" key="2">
    <source>
        <dbReference type="ARBA" id="ARBA00022737"/>
    </source>
</evidence>
<dbReference type="Proteomes" id="UP001205998">
    <property type="component" value="Unassembled WGS sequence"/>
</dbReference>
<evidence type="ECO:0000313" key="6">
    <source>
        <dbReference type="Proteomes" id="UP001205998"/>
    </source>
</evidence>
<dbReference type="SMART" id="SM00908">
    <property type="entry name" value="Gal-bind_lectin"/>
    <property type="match status" value="1"/>
</dbReference>
<accession>A0AAD5B5W7</accession>
<keyword evidence="2" id="KW-0677">Repeat</keyword>
<comment type="caution">
    <text evidence="5">The sequence shown here is derived from an EMBL/GenBank/DDBJ whole genome shotgun (WGS) entry which is preliminary data.</text>
</comment>
<proteinExistence type="predicted"/>